<evidence type="ECO:0000313" key="2">
    <source>
        <dbReference type="Proteomes" id="UP001597046"/>
    </source>
</evidence>
<keyword evidence="2" id="KW-1185">Reference proteome</keyword>
<accession>A0ABW3MZZ4</accession>
<organism evidence="1 2">
    <name type="scientific">Terrabacter terrigena</name>
    <dbReference type="NCBI Taxonomy" id="574718"/>
    <lineage>
        <taxon>Bacteria</taxon>
        <taxon>Bacillati</taxon>
        <taxon>Actinomycetota</taxon>
        <taxon>Actinomycetes</taxon>
        <taxon>Micrococcales</taxon>
        <taxon>Intrasporangiaceae</taxon>
        <taxon>Terrabacter</taxon>
    </lineage>
</organism>
<gene>
    <name evidence="1" type="ORF">ACFQ2V_18225</name>
</gene>
<dbReference type="RefSeq" id="WP_386054309.1">
    <property type="nucleotide sequence ID" value="NZ_JBHTKH010000016.1"/>
</dbReference>
<name>A0ABW3MZZ4_9MICO</name>
<dbReference type="Proteomes" id="UP001597046">
    <property type="component" value="Unassembled WGS sequence"/>
</dbReference>
<protein>
    <submittedName>
        <fullName evidence="1">Uncharacterized protein</fullName>
    </submittedName>
</protein>
<dbReference type="EMBL" id="JBHTKH010000016">
    <property type="protein sequence ID" value="MFD1056253.1"/>
    <property type="molecule type" value="Genomic_DNA"/>
</dbReference>
<evidence type="ECO:0000313" key="1">
    <source>
        <dbReference type="EMBL" id="MFD1056253.1"/>
    </source>
</evidence>
<proteinExistence type="predicted"/>
<reference evidence="2" key="1">
    <citation type="journal article" date="2019" name="Int. J. Syst. Evol. Microbiol.">
        <title>The Global Catalogue of Microorganisms (GCM) 10K type strain sequencing project: providing services to taxonomists for standard genome sequencing and annotation.</title>
        <authorList>
            <consortium name="The Broad Institute Genomics Platform"/>
            <consortium name="The Broad Institute Genome Sequencing Center for Infectious Disease"/>
            <person name="Wu L."/>
            <person name="Ma J."/>
        </authorList>
    </citation>
    <scope>NUCLEOTIDE SEQUENCE [LARGE SCALE GENOMIC DNA]</scope>
    <source>
        <strain evidence="2">CCUG 57508</strain>
    </source>
</reference>
<comment type="caution">
    <text evidence="1">The sequence shown here is derived from an EMBL/GenBank/DDBJ whole genome shotgun (WGS) entry which is preliminary data.</text>
</comment>
<sequence length="150" mass="16407">MYATAVLVWMDTAMDQLATAGFVQIDLDDLLVEPPLDAVHVSLKCVHDARVRALSAGVTVHGAVVVPLAPSRSMTGPAPTLQRLLNKPWSFGPGRTVPAIYLLKPSVWSVYEAVEEYRRDLATKGLPPDIVAYLRSWKPAARGEKFDRAV</sequence>